<comment type="caution">
    <text evidence="2">The sequence shown here is derived from an EMBL/GenBank/DDBJ whole genome shotgun (WGS) entry which is preliminary data.</text>
</comment>
<keyword evidence="1" id="KW-0812">Transmembrane</keyword>
<keyword evidence="1" id="KW-1133">Transmembrane helix</keyword>
<feature type="transmembrane region" description="Helical" evidence="1">
    <location>
        <begin position="23"/>
        <end position="42"/>
    </location>
</feature>
<keyword evidence="1" id="KW-0472">Membrane</keyword>
<evidence type="ECO:0000313" key="2">
    <source>
        <dbReference type="EMBL" id="GJM54516.1"/>
    </source>
</evidence>
<proteinExistence type="predicted"/>
<evidence type="ECO:0000256" key="1">
    <source>
        <dbReference type="SAM" id="Phobius"/>
    </source>
</evidence>
<accession>A0AAV5AX50</accession>
<evidence type="ECO:0000313" key="3">
    <source>
        <dbReference type="Proteomes" id="UP001055025"/>
    </source>
</evidence>
<feature type="transmembrane region" description="Helical" evidence="1">
    <location>
        <begin position="62"/>
        <end position="79"/>
    </location>
</feature>
<organism evidence="2 3">
    <name type="scientific">Granulimonas faecalis</name>
    <dbReference type="NCBI Taxonomy" id="2894155"/>
    <lineage>
        <taxon>Bacteria</taxon>
        <taxon>Bacillati</taxon>
        <taxon>Actinomycetota</taxon>
        <taxon>Coriobacteriia</taxon>
        <taxon>Coriobacteriales</taxon>
        <taxon>Kribbibacteriaceae</taxon>
        <taxon>Granulimonas</taxon>
    </lineage>
</organism>
<dbReference type="Proteomes" id="UP001055025">
    <property type="component" value="Unassembled WGS sequence"/>
</dbReference>
<dbReference type="AlphaFoldDB" id="A0AAV5AX50"/>
<protein>
    <submittedName>
        <fullName evidence="2">Uncharacterized protein</fullName>
    </submittedName>
</protein>
<feature type="transmembrane region" description="Helical" evidence="1">
    <location>
        <begin position="136"/>
        <end position="159"/>
    </location>
</feature>
<feature type="transmembrane region" description="Helical" evidence="1">
    <location>
        <begin position="110"/>
        <end position="130"/>
    </location>
</feature>
<reference evidence="2" key="1">
    <citation type="journal article" date="2022" name="Int. J. Syst. Evol. Microbiol.">
        <title>Granulimonas faecalis gen. nov., sp. nov., and Leptogranulimonas caecicola gen. nov., sp. nov., novel lactate-producing Atopobiaceae bacteria isolated from mouse intestines, and an emended description of the family Atopobiaceae.</title>
        <authorList>
            <person name="Morinaga K."/>
            <person name="Kusada H."/>
            <person name="Sakamoto S."/>
            <person name="Murakami T."/>
            <person name="Toyoda A."/>
            <person name="Mori H."/>
            <person name="Meng X.Y."/>
            <person name="Takashino M."/>
            <person name="Murotomi K."/>
            <person name="Tamaki H."/>
        </authorList>
    </citation>
    <scope>NUCLEOTIDE SEQUENCE</scope>
    <source>
        <strain evidence="2">OPF53</strain>
    </source>
</reference>
<sequence length="167" mass="17406">MESVAEHSAHQPKPFVAYMRHKCLIGYGVINGIINAVIFYLLHHSAPGAIFTPADAAHDLAFTGLLLGPLLFACVVPLTKMDRAHGTFTAAEGDGLLCCPMPRAYGASMLLVALICAVAMTGTCTLAMQATGPLGLGAMTLLKGMLCAAGGALSGYLTLSFCQRHRA</sequence>
<name>A0AAV5AX50_9ACTN</name>
<gene>
    <name evidence="2" type="ORF">ATOP_01710</name>
</gene>
<keyword evidence="3" id="KW-1185">Reference proteome</keyword>
<dbReference type="EMBL" id="BQKC01000001">
    <property type="protein sequence ID" value="GJM54516.1"/>
    <property type="molecule type" value="Genomic_DNA"/>
</dbReference>
<dbReference type="RefSeq" id="WP_135978016.1">
    <property type="nucleotide sequence ID" value="NZ_BQKC01000001.1"/>
</dbReference>